<dbReference type="InterPro" id="IPR003722">
    <property type="entry name" value="Cbl_synth_CobH/CbiC"/>
</dbReference>
<dbReference type="Gene3D" id="3.40.1010.10">
    <property type="entry name" value="Cobalt-precorrin-4 Transmethylase, Domain 1"/>
    <property type="match status" value="1"/>
</dbReference>
<dbReference type="InterPro" id="IPR036588">
    <property type="entry name" value="CobH/CbiC_sf"/>
</dbReference>
<comment type="pathway">
    <text evidence="1">Cofactor biosynthesis; adenosylcobalamin biosynthesis.</text>
</comment>
<evidence type="ECO:0000313" key="10">
    <source>
        <dbReference type="Proteomes" id="UP000708576"/>
    </source>
</evidence>
<dbReference type="PANTHER" id="PTHR47036">
    <property type="entry name" value="COBALT-FACTOR III C(17)-METHYLTRANSFERASE-RELATED"/>
    <property type="match status" value="1"/>
</dbReference>
<keyword evidence="10" id="KW-1185">Reference proteome</keyword>
<keyword evidence="5" id="KW-0949">S-adenosyl-L-methionine</keyword>
<dbReference type="Gene3D" id="3.30.950.10">
    <property type="entry name" value="Methyltransferase, Cobalt-precorrin-4 Transmethylase, Domain 2"/>
    <property type="match status" value="1"/>
</dbReference>
<dbReference type="Gene3D" id="3.40.50.10230">
    <property type="entry name" value="Cobalamin biosynthesis CobH/CbiC, precorrin-8X methylmutase"/>
    <property type="match status" value="1"/>
</dbReference>
<accession>A0ABS5JXF6</accession>
<dbReference type="InterPro" id="IPR035996">
    <property type="entry name" value="4pyrrol_Methylase_sf"/>
</dbReference>
<feature type="domain" description="Tetrapyrrole methylase" evidence="7">
    <location>
        <begin position="3"/>
        <end position="210"/>
    </location>
</feature>
<name>A0ABS5JXF6_9BACT</name>
<evidence type="ECO:0000256" key="3">
    <source>
        <dbReference type="ARBA" id="ARBA00022603"/>
    </source>
</evidence>
<evidence type="ECO:0000256" key="1">
    <source>
        <dbReference type="ARBA" id="ARBA00004953"/>
    </source>
</evidence>
<dbReference type="NCBIfam" id="TIGR01466">
    <property type="entry name" value="cobJ_cbiH"/>
    <property type="match status" value="1"/>
</dbReference>
<evidence type="ECO:0000256" key="5">
    <source>
        <dbReference type="ARBA" id="ARBA00022691"/>
    </source>
</evidence>
<dbReference type="SUPFAM" id="SSF63965">
    <property type="entry name" value="Precorrin-8X methylmutase CbiC/CobH"/>
    <property type="match status" value="1"/>
</dbReference>
<keyword evidence="6" id="KW-0413">Isomerase</keyword>
<evidence type="ECO:0000256" key="2">
    <source>
        <dbReference type="ARBA" id="ARBA00022573"/>
    </source>
</evidence>
<dbReference type="RefSeq" id="WP_212216814.1">
    <property type="nucleotide sequence ID" value="NZ_JAGUCO010000012.1"/>
</dbReference>
<dbReference type="GO" id="GO:0032259">
    <property type="term" value="P:methylation"/>
    <property type="evidence" value="ECO:0007669"/>
    <property type="project" value="UniProtKB-KW"/>
</dbReference>
<evidence type="ECO:0000256" key="6">
    <source>
        <dbReference type="ARBA" id="ARBA00023235"/>
    </source>
</evidence>
<evidence type="ECO:0000313" key="9">
    <source>
        <dbReference type="EMBL" id="MBS2099573.1"/>
    </source>
</evidence>
<dbReference type="CDD" id="cd11646">
    <property type="entry name" value="Precorrin_3B_C17_MT"/>
    <property type="match status" value="1"/>
</dbReference>
<dbReference type="InterPro" id="IPR000878">
    <property type="entry name" value="4pyrrol_Mease"/>
</dbReference>
<feature type="domain" description="Cobalamin biosynthesis precorrin-8X methylmutase CobH/CbiC" evidence="8">
    <location>
        <begin position="255"/>
        <end position="452"/>
    </location>
</feature>
<dbReference type="Pfam" id="PF00590">
    <property type="entry name" value="TP_methylase"/>
    <property type="match status" value="1"/>
</dbReference>
<evidence type="ECO:0000256" key="4">
    <source>
        <dbReference type="ARBA" id="ARBA00022679"/>
    </source>
</evidence>
<proteinExistence type="predicted"/>
<evidence type="ECO:0000259" key="8">
    <source>
        <dbReference type="Pfam" id="PF02570"/>
    </source>
</evidence>
<organism evidence="9 10">
    <name type="scientific">Carboxylicivirga linearis</name>
    <dbReference type="NCBI Taxonomy" id="1628157"/>
    <lineage>
        <taxon>Bacteria</taxon>
        <taxon>Pseudomonadati</taxon>
        <taxon>Bacteroidota</taxon>
        <taxon>Bacteroidia</taxon>
        <taxon>Marinilabiliales</taxon>
        <taxon>Marinilabiliaceae</taxon>
        <taxon>Carboxylicivirga</taxon>
    </lineage>
</organism>
<gene>
    <name evidence="9" type="primary">cobJ</name>
    <name evidence="9" type="ORF">KEM10_14860</name>
</gene>
<dbReference type="Proteomes" id="UP000708576">
    <property type="component" value="Unassembled WGS sequence"/>
</dbReference>
<dbReference type="EMBL" id="JAGUCO010000012">
    <property type="protein sequence ID" value="MBS2099573.1"/>
    <property type="molecule type" value="Genomic_DNA"/>
</dbReference>
<dbReference type="Pfam" id="PF02570">
    <property type="entry name" value="CbiC"/>
    <property type="match status" value="1"/>
</dbReference>
<sequence length="466" mass="51077">MNKIYSIGIGPGGKEYMTAQALEALNKSDVVIGYKFYIQLVADLIADKEVFDTGMKKEQKRSREAFRLAQMGKTVAVISSGDSGVYGMASLLWEMKGKENYDTEVEVIPGISAMMAAAAKMGAPLGHDFCSVSMSDLLTPWETIEKRIKAAAKGDFITAVYNPKSNERFWQLARLREVFLQYRSADTPVGIARQVGREEESYTTTTLGALDISVVDMFTIVIIGNSQSYIYNDKVVTPRGYYSGKKESTQKIGRQIMNESFRTILQSLDADKYSPEHLWVALHAVHTTADFSVADLLEVSDGIVEKLNNAFYSGKPPVIVTDVNMVTRGIRKALVQKLGIEVKCYLDDERTEALAAEKGITRTQAGIRIAVQEHPDALYAFGNAPTALIELVKFIRKGTANPIGVIGAPVGFVNVRESKWQLKHGCSQTPHIIVSGRKGGSNLAATIINAALSWSDLKNMNPGEGL</sequence>
<dbReference type="PANTHER" id="PTHR47036:SF1">
    <property type="entry name" value="COBALT-FACTOR III C(17)-METHYLTRANSFERASE-RELATED"/>
    <property type="match status" value="1"/>
</dbReference>
<keyword evidence="2" id="KW-0169">Cobalamin biosynthesis</keyword>
<evidence type="ECO:0000259" key="7">
    <source>
        <dbReference type="Pfam" id="PF00590"/>
    </source>
</evidence>
<protein>
    <submittedName>
        <fullName evidence="9">Precorrin-3B C(17)-methyltransferase</fullName>
        <ecNumber evidence="9">2.1.1.131</ecNumber>
    </submittedName>
</protein>
<dbReference type="InterPro" id="IPR014776">
    <property type="entry name" value="4pyrrole_Mease_sub2"/>
</dbReference>
<comment type="caution">
    <text evidence="9">The sequence shown here is derived from an EMBL/GenBank/DDBJ whole genome shotgun (WGS) entry which is preliminary data.</text>
</comment>
<dbReference type="GO" id="GO:0030789">
    <property type="term" value="F:precorrin-3B C17-methyltransferase activity"/>
    <property type="evidence" value="ECO:0007669"/>
    <property type="project" value="UniProtKB-EC"/>
</dbReference>
<dbReference type="EC" id="2.1.1.131" evidence="9"/>
<dbReference type="InterPro" id="IPR006363">
    <property type="entry name" value="Cbl_synth_CobJ/CibH_dom"/>
</dbReference>
<reference evidence="9 10" key="1">
    <citation type="journal article" date="2015" name="Int. J. Syst. Evol. Microbiol.">
        <title>Carboxylicivirga linearis sp. nov., isolated from a sea cucumber culture pond.</title>
        <authorList>
            <person name="Wang F.Q."/>
            <person name="Zhou Y.X."/>
            <person name="Lin X.Z."/>
            <person name="Chen G.J."/>
            <person name="Du Z.J."/>
        </authorList>
    </citation>
    <scope>NUCLEOTIDE SEQUENCE [LARGE SCALE GENOMIC DNA]</scope>
    <source>
        <strain evidence="9 10">FB218</strain>
    </source>
</reference>
<dbReference type="SUPFAM" id="SSF53790">
    <property type="entry name" value="Tetrapyrrole methylase"/>
    <property type="match status" value="1"/>
</dbReference>
<keyword evidence="3 9" id="KW-0489">Methyltransferase</keyword>
<keyword evidence="4 9" id="KW-0808">Transferase</keyword>
<dbReference type="InterPro" id="IPR051810">
    <property type="entry name" value="Precorrin_MeTrfase"/>
</dbReference>
<dbReference type="InterPro" id="IPR014777">
    <property type="entry name" value="4pyrrole_Mease_sub1"/>
</dbReference>